<evidence type="ECO:0000256" key="4">
    <source>
        <dbReference type="ARBA" id="ARBA00022617"/>
    </source>
</evidence>
<evidence type="ECO:0000256" key="8">
    <source>
        <dbReference type="ARBA" id="ARBA00023136"/>
    </source>
</evidence>
<dbReference type="AlphaFoldDB" id="A0A649WZZ9"/>
<reference evidence="12" key="1">
    <citation type="submission" date="2019-04" db="EMBL/GenBank/DDBJ databases">
        <title>Molecular cloning and sequencing of a cytochrome P450 (CYP319A1) gene from IVRI-I strain of Rhipicephalus microplus.</title>
        <authorList>
            <person name="Nagar G."/>
            <person name="Upadhaya D."/>
            <person name="Sharma A.K."/>
            <person name="Ghosh S."/>
        </authorList>
    </citation>
    <scope>NUCLEOTIDE SEQUENCE</scope>
    <source>
        <strain evidence="12">IVRI-I</strain>
    </source>
</reference>
<dbReference type="OrthoDB" id="1470350at2759"/>
<dbReference type="GO" id="GO:0005506">
    <property type="term" value="F:iron ion binding"/>
    <property type="evidence" value="ECO:0007669"/>
    <property type="project" value="InterPro"/>
</dbReference>
<keyword evidence="7 10" id="KW-0503">Monooxygenase</keyword>
<dbReference type="CDD" id="cd20628">
    <property type="entry name" value="CYP4"/>
    <property type="match status" value="1"/>
</dbReference>
<keyword evidence="11" id="KW-0812">Transmembrane</keyword>
<evidence type="ECO:0000313" key="12">
    <source>
        <dbReference type="EMBL" id="QGL06840.1"/>
    </source>
</evidence>
<keyword evidence="4 9" id="KW-0349">Heme</keyword>
<comment type="similarity">
    <text evidence="3 10">Belongs to the cytochrome P450 family.</text>
</comment>
<dbReference type="InterPro" id="IPR036396">
    <property type="entry name" value="Cyt_P450_sf"/>
</dbReference>
<keyword evidence="10" id="KW-0560">Oxidoreductase</keyword>
<dbReference type="PRINTS" id="PR00463">
    <property type="entry name" value="EP450I"/>
</dbReference>
<evidence type="ECO:0000256" key="2">
    <source>
        <dbReference type="ARBA" id="ARBA00004586"/>
    </source>
</evidence>
<evidence type="ECO:0000256" key="11">
    <source>
        <dbReference type="SAM" id="Phobius"/>
    </source>
</evidence>
<protein>
    <submittedName>
        <fullName evidence="12">Cytochrome P450 CYP319A1</fullName>
    </submittedName>
</protein>
<dbReference type="Gene3D" id="1.10.630.10">
    <property type="entry name" value="Cytochrome P450"/>
    <property type="match status" value="1"/>
</dbReference>
<dbReference type="GO" id="GO:0004497">
    <property type="term" value="F:monooxygenase activity"/>
    <property type="evidence" value="ECO:0007669"/>
    <property type="project" value="UniProtKB-KW"/>
</dbReference>
<dbReference type="GO" id="GO:0016705">
    <property type="term" value="F:oxidoreductase activity, acting on paired donors, with incorporation or reduction of molecular oxygen"/>
    <property type="evidence" value="ECO:0007669"/>
    <property type="project" value="InterPro"/>
</dbReference>
<evidence type="ECO:0000256" key="3">
    <source>
        <dbReference type="ARBA" id="ARBA00010617"/>
    </source>
</evidence>
<dbReference type="PANTHER" id="PTHR24291:SF189">
    <property type="entry name" value="CYTOCHROME P450 4C3-RELATED"/>
    <property type="match status" value="1"/>
</dbReference>
<dbReference type="PROSITE" id="PS00086">
    <property type="entry name" value="CYTOCHROME_P450"/>
    <property type="match status" value="1"/>
</dbReference>
<dbReference type="SUPFAM" id="SSF48264">
    <property type="entry name" value="Cytochrome P450"/>
    <property type="match status" value="1"/>
</dbReference>
<dbReference type="InterPro" id="IPR001128">
    <property type="entry name" value="Cyt_P450"/>
</dbReference>
<comment type="cofactor">
    <cofactor evidence="1 9">
        <name>heme</name>
        <dbReference type="ChEBI" id="CHEBI:30413"/>
    </cofactor>
</comment>
<evidence type="ECO:0000256" key="6">
    <source>
        <dbReference type="ARBA" id="ARBA00023004"/>
    </source>
</evidence>
<dbReference type="VEuPathDB" id="VectorBase:LOC119161238"/>
<evidence type="ECO:0000256" key="10">
    <source>
        <dbReference type="RuleBase" id="RU000461"/>
    </source>
</evidence>
<name>A0A649WZZ9_RHIMP</name>
<evidence type="ECO:0000256" key="7">
    <source>
        <dbReference type="ARBA" id="ARBA00023033"/>
    </source>
</evidence>
<keyword evidence="6 9" id="KW-0408">Iron</keyword>
<dbReference type="Pfam" id="PF00067">
    <property type="entry name" value="p450"/>
    <property type="match status" value="1"/>
</dbReference>
<evidence type="ECO:0000256" key="9">
    <source>
        <dbReference type="PIRSR" id="PIRSR602401-1"/>
    </source>
</evidence>
<keyword evidence="5" id="KW-0256">Endoplasmic reticulum</keyword>
<accession>A0A649WZZ9</accession>
<comment type="subcellular location">
    <subcellularLocation>
        <location evidence="2">Endoplasmic reticulum membrane</location>
    </subcellularLocation>
</comment>
<evidence type="ECO:0000256" key="5">
    <source>
        <dbReference type="ARBA" id="ARBA00022824"/>
    </source>
</evidence>
<keyword evidence="9 10" id="KW-0479">Metal-binding</keyword>
<feature type="transmembrane region" description="Helical" evidence="11">
    <location>
        <begin position="6"/>
        <end position="26"/>
    </location>
</feature>
<gene>
    <name evidence="12" type="primary">CYP319A1</name>
</gene>
<dbReference type="PANTHER" id="PTHR24291">
    <property type="entry name" value="CYTOCHROME P450 FAMILY 4"/>
    <property type="match status" value="1"/>
</dbReference>
<dbReference type="GO" id="GO:0020037">
    <property type="term" value="F:heme binding"/>
    <property type="evidence" value="ECO:0007669"/>
    <property type="project" value="InterPro"/>
</dbReference>
<dbReference type="EMBL" id="MK862256">
    <property type="protein sequence ID" value="QGL06840.1"/>
    <property type="molecule type" value="mRNA"/>
</dbReference>
<feature type="binding site" description="axial binding residue" evidence="9">
    <location>
        <position position="474"/>
    </location>
    <ligand>
        <name>heme</name>
        <dbReference type="ChEBI" id="CHEBI:30413"/>
    </ligand>
    <ligandPart>
        <name>Fe</name>
        <dbReference type="ChEBI" id="CHEBI:18248"/>
    </ligandPart>
</feature>
<keyword evidence="11" id="KW-1133">Transmembrane helix</keyword>
<dbReference type="InterPro" id="IPR017972">
    <property type="entry name" value="Cyt_P450_CS"/>
</dbReference>
<evidence type="ECO:0000256" key="1">
    <source>
        <dbReference type="ARBA" id="ARBA00001971"/>
    </source>
</evidence>
<sequence length="531" mass="60871">MLYIVYALIGALLLVGAVILTTRVACCRTWKHVKRMPGPDACGMPMRTILQVQMKAWAMKNVLPATVVYMQSRFALTLRYQKEGFFAFYLGTRPCITIYKAEHVEVFLNNRHTQSKSIHYELLHSWLRTGLLTSAGPKWKSRRRMLTPAFHFKILEDFVAPMNKMARLTAARITDRIKEPWIDVVPMAAACALDVLLETIMGVTNTNDGGESQRYVKNVNSVAERMVRRSQAPWLVLDCLYYRTEDGRQYQKNVSAIHAFTTKVISKRREEIINEIHAANSKKENTPKMDDDLHLTARTSKRLTFIDILLRYSIEVDSTLTTDDIREEVDTFMFEGHDTTAMGIAWSLYMIASRLDVQAKLHEELDGVLQSDLNADITLEKLKELKYFDRVLKECQRLFPSVPVIGRATSEDISLGKHVVPADSDVDIFIYALHRDPSVFPDPEVFDPDRFLPENVVHRHPYAYVPFSAGPRNCIGQRYALMEVKIIVATLLRRFTLEAVDQRDQLMLACELVLRPLNGLRVSFTPRSRNI</sequence>
<dbReference type="InterPro" id="IPR002401">
    <property type="entry name" value="Cyt_P450_E_grp-I"/>
</dbReference>
<dbReference type="InterPro" id="IPR050196">
    <property type="entry name" value="Cytochrome_P450_Monoox"/>
</dbReference>
<keyword evidence="8 11" id="KW-0472">Membrane</keyword>
<dbReference type="GO" id="GO:0005789">
    <property type="term" value="C:endoplasmic reticulum membrane"/>
    <property type="evidence" value="ECO:0007669"/>
    <property type="project" value="UniProtKB-SubCell"/>
</dbReference>
<dbReference type="PRINTS" id="PR00385">
    <property type="entry name" value="P450"/>
</dbReference>
<proteinExistence type="evidence at transcript level"/>
<organism evidence="12">
    <name type="scientific">Rhipicephalus microplus</name>
    <name type="common">Cattle tick</name>
    <name type="synonym">Boophilus microplus</name>
    <dbReference type="NCBI Taxonomy" id="6941"/>
    <lineage>
        <taxon>Eukaryota</taxon>
        <taxon>Metazoa</taxon>
        <taxon>Ecdysozoa</taxon>
        <taxon>Arthropoda</taxon>
        <taxon>Chelicerata</taxon>
        <taxon>Arachnida</taxon>
        <taxon>Acari</taxon>
        <taxon>Parasitiformes</taxon>
        <taxon>Ixodida</taxon>
        <taxon>Ixodoidea</taxon>
        <taxon>Ixodidae</taxon>
        <taxon>Rhipicephalinae</taxon>
        <taxon>Rhipicephalus</taxon>
        <taxon>Boophilus</taxon>
    </lineage>
</organism>